<feature type="compositionally biased region" description="Polar residues" evidence="1">
    <location>
        <begin position="208"/>
        <end position="223"/>
    </location>
</feature>
<comment type="caution">
    <text evidence="2">The sequence shown here is derived from an EMBL/GenBank/DDBJ whole genome shotgun (WGS) entry which is preliminary data.</text>
</comment>
<organism evidence="2 3">
    <name type="scientific">Ephemerocybe angulata</name>
    <dbReference type="NCBI Taxonomy" id="980116"/>
    <lineage>
        <taxon>Eukaryota</taxon>
        <taxon>Fungi</taxon>
        <taxon>Dikarya</taxon>
        <taxon>Basidiomycota</taxon>
        <taxon>Agaricomycotina</taxon>
        <taxon>Agaricomycetes</taxon>
        <taxon>Agaricomycetidae</taxon>
        <taxon>Agaricales</taxon>
        <taxon>Agaricineae</taxon>
        <taxon>Psathyrellaceae</taxon>
        <taxon>Ephemerocybe</taxon>
    </lineage>
</organism>
<evidence type="ECO:0000313" key="2">
    <source>
        <dbReference type="EMBL" id="KAF6761691.1"/>
    </source>
</evidence>
<protein>
    <submittedName>
        <fullName evidence="2">Uncharacterized protein</fullName>
    </submittedName>
</protein>
<proteinExistence type="predicted"/>
<feature type="region of interest" description="Disordered" evidence="1">
    <location>
        <begin position="186"/>
        <end position="326"/>
    </location>
</feature>
<dbReference type="EMBL" id="JACGCI010000009">
    <property type="protein sequence ID" value="KAF6761691.1"/>
    <property type="molecule type" value="Genomic_DNA"/>
</dbReference>
<feature type="region of interest" description="Disordered" evidence="1">
    <location>
        <begin position="340"/>
        <end position="361"/>
    </location>
</feature>
<sequence>MVKTHIDRTILAVTALHKEAEDRGEEIAIADIHARVLASITKKNVDYVNARRRGYRDLAVTKALIQMRISGLLVFTRDGVVPHDRIEGENWIKLTEVGLTVFDDLASIDEHSADRGHDVNTAGSSNLRRSQRATTPRGDSGEAPFTKVKYEAAVLKNFKAHVRLEKLPTVARYDRDLRVCNEMRTTAENEEPASTASAAGAGHISVNGGVTSPDANPFISTGTPPAAGSSSLSSGSALPLRGHGSLGRSRSFAGAPATPPPEPGHDDDDEDFNMDQDLPGAYLSDKDPFTTPANKQPQPFDDGMPYPTPVTEQHTNAVAGPSNAAPGFFNTIRRSLFGPGRQREEEGVAGPAQEQEQETVPEKMARIERRIEELEAKNERLTSSNTTLSEEVEGLKGELEATRTLLTTSQTENGQLDDGVKYWYERAMSYLKRLDAVRKAMGGPNDDEMVGPPPPLPPSTITALQALGF</sequence>
<feature type="compositionally biased region" description="Polar residues" evidence="1">
    <location>
        <begin position="121"/>
        <end position="134"/>
    </location>
</feature>
<dbReference type="Gene3D" id="1.20.5.340">
    <property type="match status" value="1"/>
</dbReference>
<keyword evidence="3" id="KW-1185">Reference proteome</keyword>
<dbReference type="AlphaFoldDB" id="A0A8H6ME29"/>
<evidence type="ECO:0000256" key="1">
    <source>
        <dbReference type="SAM" id="MobiDB-lite"/>
    </source>
</evidence>
<evidence type="ECO:0000313" key="3">
    <source>
        <dbReference type="Proteomes" id="UP000521943"/>
    </source>
</evidence>
<feature type="compositionally biased region" description="Low complexity" evidence="1">
    <location>
        <begin position="224"/>
        <end position="240"/>
    </location>
</feature>
<accession>A0A8H6ME29</accession>
<gene>
    <name evidence="2" type="ORF">DFP72DRAFT_628544</name>
</gene>
<dbReference type="Proteomes" id="UP000521943">
    <property type="component" value="Unassembled WGS sequence"/>
</dbReference>
<feature type="compositionally biased region" description="Acidic residues" evidence="1">
    <location>
        <begin position="265"/>
        <end position="274"/>
    </location>
</feature>
<reference evidence="2 3" key="1">
    <citation type="submission" date="2020-07" db="EMBL/GenBank/DDBJ databases">
        <title>Comparative genomics of pyrophilous fungi reveals a link between fire events and developmental genes.</title>
        <authorList>
            <consortium name="DOE Joint Genome Institute"/>
            <person name="Steindorff A.S."/>
            <person name="Carver A."/>
            <person name="Calhoun S."/>
            <person name="Stillman K."/>
            <person name="Liu H."/>
            <person name="Lipzen A."/>
            <person name="Pangilinan J."/>
            <person name="Labutti K."/>
            <person name="Bruns T.D."/>
            <person name="Grigoriev I.V."/>
        </authorList>
    </citation>
    <scope>NUCLEOTIDE SEQUENCE [LARGE SCALE GENOMIC DNA]</scope>
    <source>
        <strain evidence="2 3">CBS 144469</strain>
    </source>
</reference>
<feature type="region of interest" description="Disordered" evidence="1">
    <location>
        <begin position="113"/>
        <end position="144"/>
    </location>
</feature>
<name>A0A8H6ME29_9AGAR</name>
<dbReference type="OrthoDB" id="10300071at2759"/>